<dbReference type="STRING" id="357278.IV61_GL001446"/>
<dbReference type="InterPro" id="IPR009057">
    <property type="entry name" value="Homeodomain-like_sf"/>
</dbReference>
<keyword evidence="6" id="KW-1185">Reference proteome</keyword>
<dbReference type="GO" id="GO:0003700">
    <property type="term" value="F:DNA-binding transcription factor activity"/>
    <property type="evidence" value="ECO:0007669"/>
    <property type="project" value="InterPro"/>
</dbReference>
<evidence type="ECO:0000256" key="2">
    <source>
        <dbReference type="ARBA" id="ARBA00023125"/>
    </source>
</evidence>
<dbReference type="InterPro" id="IPR020449">
    <property type="entry name" value="Tscrpt_reg_AraC-type_HTH"/>
</dbReference>
<dbReference type="Gene3D" id="1.10.10.60">
    <property type="entry name" value="Homeodomain-like"/>
    <property type="match status" value="1"/>
</dbReference>
<keyword evidence="2" id="KW-0238">DNA-binding</keyword>
<dbReference type="eggNOG" id="COG0662">
    <property type="taxonomic scope" value="Bacteria"/>
</dbReference>
<dbReference type="PROSITE" id="PS01124">
    <property type="entry name" value="HTH_ARAC_FAMILY_2"/>
    <property type="match status" value="1"/>
</dbReference>
<dbReference type="InterPro" id="IPR018060">
    <property type="entry name" value="HTH_AraC"/>
</dbReference>
<feature type="domain" description="HTH araC/xylS-type" evidence="4">
    <location>
        <begin position="179"/>
        <end position="282"/>
    </location>
</feature>
<dbReference type="AlphaFoldDB" id="A0A0R1H1I5"/>
<keyword evidence="3" id="KW-0804">Transcription</keyword>
<keyword evidence="1" id="KW-0805">Transcription regulation</keyword>
<evidence type="ECO:0000313" key="5">
    <source>
        <dbReference type="EMBL" id="KRK37521.1"/>
    </source>
</evidence>
<dbReference type="PANTHER" id="PTHR43280">
    <property type="entry name" value="ARAC-FAMILY TRANSCRIPTIONAL REGULATOR"/>
    <property type="match status" value="1"/>
</dbReference>
<dbReference type="SUPFAM" id="SSF51215">
    <property type="entry name" value="Regulatory protein AraC"/>
    <property type="match status" value="1"/>
</dbReference>
<dbReference type="PRINTS" id="PR00032">
    <property type="entry name" value="HTHARAC"/>
</dbReference>
<dbReference type="InterPro" id="IPR018062">
    <property type="entry name" value="HTH_AraC-typ_CS"/>
</dbReference>
<dbReference type="eggNOG" id="COG2207">
    <property type="taxonomic scope" value="Bacteria"/>
</dbReference>
<dbReference type="PROSITE" id="PS00041">
    <property type="entry name" value="HTH_ARAC_FAMILY_1"/>
    <property type="match status" value="1"/>
</dbReference>
<dbReference type="Pfam" id="PF02311">
    <property type="entry name" value="AraC_binding"/>
    <property type="match status" value="1"/>
</dbReference>
<name>A0A0R1H1I5_9LACO</name>
<dbReference type="RefSeq" id="WP_020088257.1">
    <property type="nucleotide sequence ID" value="NZ_AZCZ01000010.1"/>
</dbReference>
<dbReference type="PANTHER" id="PTHR43280:SF2">
    <property type="entry name" value="HTH-TYPE TRANSCRIPTIONAL REGULATOR EXSA"/>
    <property type="match status" value="1"/>
</dbReference>
<evidence type="ECO:0000259" key="4">
    <source>
        <dbReference type="PROSITE" id="PS01124"/>
    </source>
</evidence>
<dbReference type="Proteomes" id="UP000051176">
    <property type="component" value="Unassembled WGS sequence"/>
</dbReference>
<evidence type="ECO:0000256" key="3">
    <source>
        <dbReference type="ARBA" id="ARBA00023163"/>
    </source>
</evidence>
<dbReference type="InterPro" id="IPR003313">
    <property type="entry name" value="AraC-bd"/>
</dbReference>
<protein>
    <submittedName>
        <fullName evidence="5">AraC family transcriptional regulator</fullName>
    </submittedName>
</protein>
<proteinExistence type="predicted"/>
<gene>
    <name evidence="5" type="ORF">FD07_GL000159</name>
</gene>
<organism evidence="5 6">
    <name type="scientific">Levilactobacillus parabrevis ATCC 53295</name>
    <dbReference type="NCBI Taxonomy" id="1267003"/>
    <lineage>
        <taxon>Bacteria</taxon>
        <taxon>Bacillati</taxon>
        <taxon>Bacillota</taxon>
        <taxon>Bacilli</taxon>
        <taxon>Lactobacillales</taxon>
        <taxon>Lactobacillaceae</taxon>
        <taxon>Levilactobacillus</taxon>
    </lineage>
</organism>
<reference evidence="5 6" key="1">
    <citation type="journal article" date="2015" name="Genome Announc.">
        <title>Expanding the biotechnology potential of lactobacilli through comparative genomics of 213 strains and associated genera.</title>
        <authorList>
            <person name="Sun Z."/>
            <person name="Harris H.M."/>
            <person name="McCann A."/>
            <person name="Guo C."/>
            <person name="Argimon S."/>
            <person name="Zhang W."/>
            <person name="Yang X."/>
            <person name="Jeffery I.B."/>
            <person name="Cooney J.C."/>
            <person name="Kagawa T.F."/>
            <person name="Liu W."/>
            <person name="Song Y."/>
            <person name="Salvetti E."/>
            <person name="Wrobel A."/>
            <person name="Rasinkangas P."/>
            <person name="Parkhill J."/>
            <person name="Rea M.C."/>
            <person name="O'Sullivan O."/>
            <person name="Ritari J."/>
            <person name="Douillard F.P."/>
            <person name="Paul Ross R."/>
            <person name="Yang R."/>
            <person name="Briner A.E."/>
            <person name="Felis G.E."/>
            <person name="de Vos W.M."/>
            <person name="Barrangou R."/>
            <person name="Klaenhammer T.R."/>
            <person name="Caufield P.W."/>
            <person name="Cui Y."/>
            <person name="Zhang H."/>
            <person name="O'Toole P.W."/>
        </authorList>
    </citation>
    <scope>NUCLEOTIDE SEQUENCE [LARGE SCALE GENOMIC DNA]</scope>
    <source>
        <strain evidence="5 6">ATCC 53295</strain>
    </source>
</reference>
<dbReference type="SMART" id="SM00342">
    <property type="entry name" value="HTH_ARAC"/>
    <property type="match status" value="1"/>
</dbReference>
<dbReference type="EMBL" id="AZCZ01000010">
    <property type="protein sequence ID" value="KRK37521.1"/>
    <property type="molecule type" value="Genomic_DNA"/>
</dbReference>
<dbReference type="SUPFAM" id="SSF46689">
    <property type="entry name" value="Homeodomain-like"/>
    <property type="match status" value="1"/>
</dbReference>
<dbReference type="PATRIC" id="fig|1267003.4.peg.159"/>
<dbReference type="InterPro" id="IPR014710">
    <property type="entry name" value="RmlC-like_jellyroll"/>
</dbReference>
<dbReference type="Gene3D" id="2.60.120.10">
    <property type="entry name" value="Jelly Rolls"/>
    <property type="match status" value="1"/>
</dbReference>
<dbReference type="InterPro" id="IPR037923">
    <property type="entry name" value="HTH-like"/>
</dbReference>
<sequence>MKRLPLINTQFTLFGGHMETVPPGWHWKPEAHLAFELMYIVSGTQRTTSEIGELITRAGEFIIIPPGIRHNNYVVGDQPLDYFAIHFNLDDPSFKYMLTREYANQIVRSDWAVYDDLKACTTQLMTLFSNKYGLTDKLNIEMSTINLIMILLEAVQTQAQFSFDETNPDQFLLCTKLASDLKQQVDNQIYYGEHPTHISIAAVARRYNISQSYALELFKKYYGESPQSYLITLKLEVGKKLLCQPKMQVKQVAERLAYADASHFGREFKKHFGLSPREYAQEHR</sequence>
<evidence type="ECO:0000313" key="6">
    <source>
        <dbReference type="Proteomes" id="UP000051176"/>
    </source>
</evidence>
<accession>A0A0R1H1I5</accession>
<dbReference type="OrthoDB" id="9813413at2"/>
<dbReference type="Pfam" id="PF12833">
    <property type="entry name" value="HTH_18"/>
    <property type="match status" value="1"/>
</dbReference>
<comment type="caution">
    <text evidence="5">The sequence shown here is derived from an EMBL/GenBank/DDBJ whole genome shotgun (WGS) entry which is preliminary data.</text>
</comment>
<dbReference type="GO" id="GO:0043565">
    <property type="term" value="F:sequence-specific DNA binding"/>
    <property type="evidence" value="ECO:0007669"/>
    <property type="project" value="InterPro"/>
</dbReference>
<evidence type="ECO:0000256" key="1">
    <source>
        <dbReference type="ARBA" id="ARBA00023015"/>
    </source>
</evidence>